<proteinExistence type="predicted"/>
<evidence type="ECO:0000313" key="2">
    <source>
        <dbReference type="WBParaSite" id="PS1159_v2.g9813.t1"/>
    </source>
</evidence>
<name>A0AC35GXY3_9BILA</name>
<dbReference type="Proteomes" id="UP000887580">
    <property type="component" value="Unplaced"/>
</dbReference>
<evidence type="ECO:0000313" key="1">
    <source>
        <dbReference type="Proteomes" id="UP000887580"/>
    </source>
</evidence>
<reference evidence="2" key="1">
    <citation type="submission" date="2022-11" db="UniProtKB">
        <authorList>
            <consortium name="WormBaseParasite"/>
        </authorList>
    </citation>
    <scope>IDENTIFICATION</scope>
</reference>
<dbReference type="WBParaSite" id="PS1159_v2.g9813.t1">
    <property type="protein sequence ID" value="PS1159_v2.g9813.t1"/>
    <property type="gene ID" value="PS1159_v2.g9813"/>
</dbReference>
<protein>
    <submittedName>
        <fullName evidence="2">Knottin scorpion toxin-like domain-containing protein</fullName>
    </submittedName>
</protein>
<accession>A0AC35GXY3</accession>
<organism evidence="1 2">
    <name type="scientific">Panagrolaimus sp. PS1159</name>
    <dbReference type="NCBI Taxonomy" id="55785"/>
    <lineage>
        <taxon>Eukaryota</taxon>
        <taxon>Metazoa</taxon>
        <taxon>Ecdysozoa</taxon>
        <taxon>Nematoda</taxon>
        <taxon>Chromadorea</taxon>
        <taxon>Rhabditida</taxon>
        <taxon>Tylenchina</taxon>
        <taxon>Panagrolaimomorpha</taxon>
        <taxon>Panagrolaimoidea</taxon>
        <taxon>Panagrolaimidae</taxon>
        <taxon>Panagrolaimus</taxon>
    </lineage>
</organism>
<sequence>MAVAASINYKIFIVVLILTFIYAVSARFASNRFKGMCFSDNNCDTVCKTEGVYGGHCSWFKCYCDN</sequence>